<keyword evidence="2" id="KW-0238">DNA-binding</keyword>
<name>A0ABP7RZM8_9BURK</name>
<evidence type="ECO:0000313" key="6">
    <source>
        <dbReference type="EMBL" id="GAA4004392.1"/>
    </source>
</evidence>
<dbReference type="Pfam" id="PF01047">
    <property type="entry name" value="MarR"/>
    <property type="match status" value="1"/>
</dbReference>
<evidence type="ECO:0000256" key="3">
    <source>
        <dbReference type="ARBA" id="ARBA00023163"/>
    </source>
</evidence>
<dbReference type="InterPro" id="IPR000835">
    <property type="entry name" value="HTH_MarR-typ"/>
</dbReference>
<evidence type="ECO:0000256" key="1">
    <source>
        <dbReference type="ARBA" id="ARBA00023015"/>
    </source>
</evidence>
<keyword evidence="1" id="KW-0805">Transcription regulation</keyword>
<keyword evidence="3" id="KW-0804">Transcription</keyword>
<comment type="caution">
    <text evidence="6">The sequence shown here is derived from an EMBL/GenBank/DDBJ whole genome shotgun (WGS) entry which is preliminary data.</text>
</comment>
<proteinExistence type="predicted"/>
<dbReference type="PANTHER" id="PTHR42756:SF1">
    <property type="entry name" value="TRANSCRIPTIONAL REPRESSOR OF EMRAB OPERON"/>
    <property type="match status" value="1"/>
</dbReference>
<dbReference type="InterPro" id="IPR036390">
    <property type="entry name" value="WH_DNA-bd_sf"/>
</dbReference>
<evidence type="ECO:0000259" key="5">
    <source>
        <dbReference type="PROSITE" id="PS50995"/>
    </source>
</evidence>
<dbReference type="RefSeq" id="WP_103046555.1">
    <property type="nucleotide sequence ID" value="NZ_BAABBP010000038.1"/>
</dbReference>
<feature type="region of interest" description="Disordered" evidence="4">
    <location>
        <begin position="149"/>
        <end position="169"/>
    </location>
</feature>
<dbReference type="EMBL" id="BAABBP010000038">
    <property type="protein sequence ID" value="GAA4004392.1"/>
    <property type="molecule type" value="Genomic_DNA"/>
</dbReference>
<evidence type="ECO:0000313" key="7">
    <source>
        <dbReference type="Proteomes" id="UP001501627"/>
    </source>
</evidence>
<dbReference type="SUPFAM" id="SSF46785">
    <property type="entry name" value="Winged helix' DNA-binding domain"/>
    <property type="match status" value="1"/>
</dbReference>
<evidence type="ECO:0000256" key="4">
    <source>
        <dbReference type="SAM" id="MobiDB-lite"/>
    </source>
</evidence>
<dbReference type="InterPro" id="IPR036388">
    <property type="entry name" value="WH-like_DNA-bd_sf"/>
</dbReference>
<dbReference type="PROSITE" id="PS50995">
    <property type="entry name" value="HTH_MARR_2"/>
    <property type="match status" value="1"/>
</dbReference>
<feature type="domain" description="HTH marR-type" evidence="5">
    <location>
        <begin position="10"/>
        <end position="144"/>
    </location>
</feature>
<dbReference type="SMART" id="SM00347">
    <property type="entry name" value="HTH_MARR"/>
    <property type="match status" value="1"/>
</dbReference>
<dbReference type="Gene3D" id="1.10.10.10">
    <property type="entry name" value="Winged helix-like DNA-binding domain superfamily/Winged helix DNA-binding domain"/>
    <property type="match status" value="1"/>
</dbReference>
<reference evidence="7" key="1">
    <citation type="journal article" date="2019" name="Int. J. Syst. Evol. Microbiol.">
        <title>The Global Catalogue of Microorganisms (GCM) 10K type strain sequencing project: providing services to taxonomists for standard genome sequencing and annotation.</title>
        <authorList>
            <consortium name="The Broad Institute Genomics Platform"/>
            <consortium name="The Broad Institute Genome Sequencing Center for Infectious Disease"/>
            <person name="Wu L."/>
            <person name="Ma J."/>
        </authorList>
    </citation>
    <scope>NUCLEOTIDE SEQUENCE [LARGE SCALE GENOMIC DNA]</scope>
    <source>
        <strain evidence="7">JCM 17561</strain>
    </source>
</reference>
<gene>
    <name evidence="6" type="ORF">GCM10022279_30510</name>
</gene>
<evidence type="ECO:0000256" key="2">
    <source>
        <dbReference type="ARBA" id="ARBA00023125"/>
    </source>
</evidence>
<accession>A0ABP7RZM8</accession>
<dbReference type="PRINTS" id="PR00598">
    <property type="entry name" value="HTHMARR"/>
</dbReference>
<organism evidence="6 7">
    <name type="scientific">Comamonas faecalis</name>
    <dbReference type="NCBI Taxonomy" id="1387849"/>
    <lineage>
        <taxon>Bacteria</taxon>
        <taxon>Pseudomonadati</taxon>
        <taxon>Pseudomonadota</taxon>
        <taxon>Betaproteobacteria</taxon>
        <taxon>Burkholderiales</taxon>
        <taxon>Comamonadaceae</taxon>
        <taxon>Comamonas</taxon>
    </lineage>
</organism>
<protein>
    <recommendedName>
        <fullName evidence="5">HTH marR-type domain-containing protein</fullName>
    </recommendedName>
</protein>
<keyword evidence="7" id="KW-1185">Reference proteome</keyword>
<sequence length="169" mass="18743">MPTPASSFQPIDVFDTLHELLRIFRMRMRQRLAVVCPQLSFGELRVLMKVGEHPGCTQKRLVEHSRVDKAQMARMLAQLQDKGWLLRSESAQDRRVRQLRLSAQGQQLFGRLAAERAALAAELLQDCPPAMQAQLQLLLAQARDSARAQMAGGAHRGEGAAPATEPGIP</sequence>
<dbReference type="Proteomes" id="UP001501627">
    <property type="component" value="Unassembled WGS sequence"/>
</dbReference>
<dbReference type="PANTHER" id="PTHR42756">
    <property type="entry name" value="TRANSCRIPTIONAL REGULATOR, MARR"/>
    <property type="match status" value="1"/>
</dbReference>